<dbReference type="PRINTS" id="PR00111">
    <property type="entry name" value="ABHYDROLASE"/>
</dbReference>
<keyword evidence="4" id="KW-1185">Reference proteome</keyword>
<dbReference type="Gene3D" id="3.40.50.1820">
    <property type="entry name" value="alpha/beta hydrolase"/>
    <property type="match status" value="1"/>
</dbReference>
<dbReference type="InterPro" id="IPR000073">
    <property type="entry name" value="AB_hydrolase_1"/>
</dbReference>
<dbReference type="EMBL" id="BMOM01000008">
    <property type="protein sequence ID" value="GGM07070.1"/>
    <property type="molecule type" value="Genomic_DNA"/>
</dbReference>
<dbReference type="InterPro" id="IPR029058">
    <property type="entry name" value="AB_hydrolase_fold"/>
</dbReference>
<proteinExistence type="predicted"/>
<protein>
    <submittedName>
        <fullName evidence="3">Dihydrolipoamide acetyltransferase</fullName>
    </submittedName>
</protein>
<dbReference type="Pfam" id="PF12697">
    <property type="entry name" value="Abhydrolase_6"/>
    <property type="match status" value="1"/>
</dbReference>
<accession>A0ABQ2GPW1</accession>
<evidence type="ECO:0000313" key="3">
    <source>
        <dbReference type="EMBL" id="GGM07070.1"/>
    </source>
</evidence>
<dbReference type="RefSeq" id="WP_188902825.1">
    <property type="nucleotide sequence ID" value="NZ_BMOM01000008.1"/>
</dbReference>
<name>A0ABQ2GPW1_9DEIO</name>
<dbReference type="Proteomes" id="UP000661918">
    <property type="component" value="Unassembled WGS sequence"/>
</dbReference>
<dbReference type="PANTHER" id="PTHR43798:SF31">
    <property type="entry name" value="AB HYDROLASE SUPERFAMILY PROTEIN YCLE"/>
    <property type="match status" value="1"/>
</dbReference>
<evidence type="ECO:0000313" key="4">
    <source>
        <dbReference type="Proteomes" id="UP000661918"/>
    </source>
</evidence>
<feature type="domain" description="AB hydrolase-1" evidence="2">
    <location>
        <begin position="28"/>
        <end position="237"/>
    </location>
</feature>
<sequence length="253" mass="27467">MVTGVSSGVFQRAGVRLHHRVWGEGPPVVLVHGLSGSGRWWRRNVPALQRRHTVYVLDLSGYGAARRQRALGVREAAALISDWLEDTDLRGVSLVGHSMGGHICVHVAARCPDRLDNLVLVCASGLLSTSAYRVALQLPRALITGRKRFVPRILTDALRAGPLNLWRNARDLLRDSVQDLLPLIRARTLVIWGERDALVPVELGAVLAHSIPGARFEVIPRAGHVVMVDAPAAFNAALLAFLEAVPADGEVLT</sequence>
<keyword evidence="1" id="KW-0378">Hydrolase</keyword>
<gene>
    <name evidence="3" type="ORF">GCM10010841_14100</name>
</gene>
<organism evidence="3 4">
    <name type="scientific">Deinococcus aerophilus</name>
    <dbReference type="NCBI Taxonomy" id="522488"/>
    <lineage>
        <taxon>Bacteria</taxon>
        <taxon>Thermotogati</taxon>
        <taxon>Deinococcota</taxon>
        <taxon>Deinococci</taxon>
        <taxon>Deinococcales</taxon>
        <taxon>Deinococcaceae</taxon>
        <taxon>Deinococcus</taxon>
    </lineage>
</organism>
<reference evidence="4" key="1">
    <citation type="journal article" date="2019" name="Int. J. Syst. Evol. Microbiol.">
        <title>The Global Catalogue of Microorganisms (GCM) 10K type strain sequencing project: providing services to taxonomists for standard genome sequencing and annotation.</title>
        <authorList>
            <consortium name="The Broad Institute Genomics Platform"/>
            <consortium name="The Broad Institute Genome Sequencing Center for Infectious Disease"/>
            <person name="Wu L."/>
            <person name="Ma J."/>
        </authorList>
    </citation>
    <scope>NUCLEOTIDE SEQUENCE [LARGE SCALE GENOMIC DNA]</scope>
    <source>
        <strain evidence="4">JCM 15443</strain>
    </source>
</reference>
<dbReference type="InterPro" id="IPR050266">
    <property type="entry name" value="AB_hydrolase_sf"/>
</dbReference>
<dbReference type="SUPFAM" id="SSF53474">
    <property type="entry name" value="alpha/beta-Hydrolases"/>
    <property type="match status" value="1"/>
</dbReference>
<evidence type="ECO:0000259" key="2">
    <source>
        <dbReference type="Pfam" id="PF12697"/>
    </source>
</evidence>
<evidence type="ECO:0000256" key="1">
    <source>
        <dbReference type="ARBA" id="ARBA00022801"/>
    </source>
</evidence>
<dbReference type="PANTHER" id="PTHR43798">
    <property type="entry name" value="MONOACYLGLYCEROL LIPASE"/>
    <property type="match status" value="1"/>
</dbReference>
<comment type="caution">
    <text evidence="3">The sequence shown here is derived from an EMBL/GenBank/DDBJ whole genome shotgun (WGS) entry which is preliminary data.</text>
</comment>